<dbReference type="EMBL" id="RDPI01000002">
    <property type="protein sequence ID" value="MBF4371702.1"/>
    <property type="molecule type" value="Genomic_DNA"/>
</dbReference>
<protein>
    <submittedName>
        <fullName evidence="5">Response regulator</fullName>
    </submittedName>
</protein>
<dbReference type="EMBL" id="RDOM01000044">
    <property type="protein sequence ID" value="MBF4273272.1"/>
    <property type="molecule type" value="Genomic_DNA"/>
</dbReference>
<dbReference type="PANTHER" id="PTHR44591">
    <property type="entry name" value="STRESS RESPONSE REGULATOR PROTEIN 1"/>
    <property type="match status" value="1"/>
</dbReference>
<dbReference type="OrthoDB" id="9800897at2"/>
<evidence type="ECO:0000313" key="4">
    <source>
        <dbReference type="EMBL" id="AZS23700.1"/>
    </source>
</evidence>
<dbReference type="Proteomes" id="UP000726136">
    <property type="component" value="Unassembled WGS sequence"/>
</dbReference>
<dbReference type="EMBL" id="SCLC01000001">
    <property type="protein sequence ID" value="MBF4433053.1"/>
    <property type="molecule type" value="Genomic_DNA"/>
</dbReference>
<gene>
    <name evidence="4" type="ORF">DYL72_00630</name>
    <name evidence="5" type="ORF">EAY07_14805</name>
    <name evidence="6" type="ORF">EAY46_01170</name>
    <name evidence="7" type="ORF">ERJ77_00780</name>
    <name evidence="8" type="ORF">PL14_04565</name>
</gene>
<dbReference type="Pfam" id="PF00072">
    <property type="entry name" value="Response_reg"/>
    <property type="match status" value="1"/>
</dbReference>
<evidence type="ECO:0000313" key="5">
    <source>
        <dbReference type="EMBL" id="MBF4273272.1"/>
    </source>
</evidence>
<dbReference type="InterPro" id="IPR050595">
    <property type="entry name" value="Bact_response_regulator"/>
</dbReference>
<dbReference type="InterPro" id="IPR001789">
    <property type="entry name" value="Sig_transdc_resp-reg_receiver"/>
</dbReference>
<accession>A0A191W438</accession>
<evidence type="ECO:0000313" key="12">
    <source>
        <dbReference type="Proteomes" id="UP000726136"/>
    </source>
</evidence>
<evidence type="ECO:0000313" key="7">
    <source>
        <dbReference type="EMBL" id="MBF4433053.1"/>
    </source>
</evidence>
<dbReference type="PROSITE" id="PS50110">
    <property type="entry name" value="RESPONSE_REGULATORY"/>
    <property type="match status" value="1"/>
</dbReference>
<evidence type="ECO:0000313" key="9">
    <source>
        <dbReference type="Proteomes" id="UP000078309"/>
    </source>
</evidence>
<dbReference type="SUPFAM" id="SSF52172">
    <property type="entry name" value="CheY-like"/>
    <property type="match status" value="1"/>
</dbReference>
<dbReference type="EMBL" id="JAHGUI010000017">
    <property type="protein sequence ID" value="MBT2917953.1"/>
    <property type="molecule type" value="Genomic_DNA"/>
</dbReference>
<feature type="domain" description="Response regulatory" evidence="3">
    <location>
        <begin position="9"/>
        <end position="125"/>
    </location>
</feature>
<dbReference type="EMBL" id="CP034672">
    <property type="protein sequence ID" value="AZS23700.1"/>
    <property type="molecule type" value="Genomic_DNA"/>
</dbReference>
<dbReference type="Proteomes" id="UP000078309">
    <property type="component" value="Unassembled WGS sequence"/>
</dbReference>
<proteinExistence type="predicted"/>
<evidence type="ECO:0000313" key="6">
    <source>
        <dbReference type="EMBL" id="MBF4371702.1"/>
    </source>
</evidence>
<dbReference type="SMART" id="SM00448">
    <property type="entry name" value="REC"/>
    <property type="match status" value="1"/>
</dbReference>
<dbReference type="STRING" id="55601.AA407_06450"/>
<evidence type="ECO:0000256" key="2">
    <source>
        <dbReference type="PROSITE-ProRule" id="PRU00169"/>
    </source>
</evidence>
<evidence type="ECO:0000313" key="8">
    <source>
        <dbReference type="EMBL" id="MBT2917953.1"/>
    </source>
</evidence>
<evidence type="ECO:0000259" key="3">
    <source>
        <dbReference type="PROSITE" id="PS50110"/>
    </source>
</evidence>
<dbReference type="InterPro" id="IPR011006">
    <property type="entry name" value="CheY-like_superfamily"/>
</dbReference>
<accession>A0A1E5FHP1</accession>
<dbReference type="Proteomes" id="UP000786185">
    <property type="component" value="Unassembled WGS sequence"/>
</dbReference>
<evidence type="ECO:0000313" key="10">
    <source>
        <dbReference type="Proteomes" id="UP000256923"/>
    </source>
</evidence>
<reference evidence="11 12" key="3">
    <citation type="journal article" date="2021" name="PeerJ">
        <title>Analysis of 44 Vibrio anguillarum genomes reveals high genetic diversity.</title>
        <authorList>
            <person name="Hansen M.J."/>
            <person name="Dalsgaard I."/>
        </authorList>
    </citation>
    <scope>NUCLEOTIDE SEQUENCE [LARGE SCALE GENOMIC DNA]</scope>
    <source>
        <strain evidence="6 12">040915-1/1B</strain>
        <strain evidence="5 11">17-16730-2A</strain>
        <strain evidence="7">850617-1/1</strain>
    </source>
</reference>
<dbReference type="RefSeq" id="WP_013856759.1">
    <property type="nucleotide sequence ID" value="NZ_CP011464.1"/>
</dbReference>
<dbReference type="Proteomes" id="UP000722957">
    <property type="component" value="Unassembled WGS sequence"/>
</dbReference>
<dbReference type="PANTHER" id="PTHR44591:SF25">
    <property type="entry name" value="CHEMOTAXIS TWO-COMPONENT RESPONSE REGULATOR"/>
    <property type="match status" value="1"/>
</dbReference>
<keyword evidence="1 2" id="KW-0597">Phosphoprotein</keyword>
<evidence type="ECO:0000256" key="1">
    <source>
        <dbReference type="ARBA" id="ARBA00022553"/>
    </source>
</evidence>
<dbReference type="CDD" id="cd17562">
    <property type="entry name" value="REC_CheY4-like"/>
    <property type="match status" value="1"/>
</dbReference>
<dbReference type="Gene3D" id="3.40.50.2300">
    <property type="match status" value="1"/>
</dbReference>
<sequence length="127" mass="13762">MRNSVMNKTVLVVDDSASIRQVVSMTLKGAGYQTIEAHDGKDALSKLAGNRVHLVISDVNMPNMDGITLLKELKQRPDTKFTPVIMLTTESEASKKEQGRAAGAKAWVVKPFAPEQMLAAVAKLIQA</sequence>
<dbReference type="AlphaFoldDB" id="A0A191W438"/>
<evidence type="ECO:0000313" key="11">
    <source>
        <dbReference type="Proteomes" id="UP000722957"/>
    </source>
</evidence>
<name>A0A191W438_VIBAN</name>
<reference evidence="8 9" key="1">
    <citation type="journal article" date="2017" name="J. Fish Dis.">
        <title>Comparative assessment of Vibrio virulence in marine fish larvae.</title>
        <authorList>
            <person name="Ronneseth A."/>
            <person name="Castillo D."/>
            <person name="D'Alvise P."/>
            <person name="Tonnesen O."/>
            <person name="Haugland G."/>
            <person name="Grotkjaer T."/>
            <person name="Engell-Sorensen K."/>
            <person name="Norremark L."/>
            <person name="Bergh O."/>
            <person name="Wergeland H.I."/>
            <person name="Gram L."/>
        </authorList>
    </citation>
    <scope>NUCLEOTIDE SEQUENCE [LARGE SCALE GENOMIC DNA]</scope>
    <source>
        <strain evidence="8 9">90-11-286</strain>
    </source>
</reference>
<feature type="modified residue" description="4-aspartylphosphate" evidence="2">
    <location>
        <position position="58"/>
    </location>
</feature>
<dbReference type="GeneID" id="83860148"/>
<organism evidence="5 11">
    <name type="scientific">Vibrio anguillarum</name>
    <name type="common">Listonella anguillarum</name>
    <dbReference type="NCBI Taxonomy" id="55601"/>
    <lineage>
        <taxon>Bacteria</taxon>
        <taxon>Pseudomonadati</taxon>
        <taxon>Pseudomonadota</taxon>
        <taxon>Gammaproteobacteria</taxon>
        <taxon>Vibrionales</taxon>
        <taxon>Vibrionaceae</taxon>
        <taxon>Vibrio</taxon>
    </lineage>
</organism>
<keyword evidence="12" id="KW-1185">Reference proteome</keyword>
<reference evidence="4 10" key="2">
    <citation type="submission" date="2018-12" db="EMBL/GenBank/DDBJ databases">
        <title>Characterization and Draft Genome of Vibrio anguillarum J360 Marine Pathogen Isolated from an Outbreak in Lumpfish (Cyclopterus lumpus).</title>
        <authorList>
            <person name="Vasquez J.I."/>
            <person name="Cao T."/>
            <person name="Chakraborty S."/>
            <person name="Gnanagobal H."/>
            <person name="Wescot J."/>
            <person name="Boyce D."/>
            <person name="Santander J."/>
        </authorList>
    </citation>
    <scope>NUCLEOTIDE SEQUENCE [LARGE SCALE GENOMIC DNA]</scope>
    <source>
        <strain evidence="4 10">J360</strain>
    </source>
</reference>
<dbReference type="Proteomes" id="UP000256923">
    <property type="component" value="Chromosome 1"/>
</dbReference>
<reference evidence="8" key="4">
    <citation type="submission" date="2021-05" db="EMBL/GenBank/DDBJ databases">
        <authorList>
            <person name="Kalatzis P.G."/>
            <person name="Castillo D."/>
            <person name="D'Alvise P."/>
            <person name="Middelboe M."/>
            <person name="Gram L."/>
        </authorList>
    </citation>
    <scope>NUCLEOTIDE SEQUENCE</scope>
    <source>
        <strain evidence="8">90-11-286</strain>
    </source>
</reference>
<dbReference type="OMA" id="KVMRKPF"/>
<dbReference type="GO" id="GO:0000160">
    <property type="term" value="P:phosphorelay signal transduction system"/>
    <property type="evidence" value="ECO:0007669"/>
    <property type="project" value="InterPro"/>
</dbReference>